<accession>A0A8S2X171</accession>
<dbReference type="AlphaFoldDB" id="A0A8S2X171"/>
<dbReference type="EMBL" id="CAJOBI010074724">
    <property type="protein sequence ID" value="CAF4473244.1"/>
    <property type="molecule type" value="Genomic_DNA"/>
</dbReference>
<evidence type="ECO:0000259" key="2">
    <source>
        <dbReference type="Pfam" id="PF25573"/>
    </source>
</evidence>
<gene>
    <name evidence="3" type="ORF">SMN809_LOCUS33689</name>
</gene>
<feature type="compositionally biased region" description="Low complexity" evidence="1">
    <location>
        <begin position="15"/>
        <end position="27"/>
    </location>
</feature>
<name>A0A8S2X171_9BILA</name>
<dbReference type="Proteomes" id="UP000676336">
    <property type="component" value="Unassembled WGS sequence"/>
</dbReference>
<sequence>MVELSDIEMKEADPSSGLQTAGTTTTTSKDDKKDADTLTLDDIKEQVRTIEKAVNSKEPRFILRVLRGLASTRKRLNEDVIRRLILFYYGSNSSEREILLGFAQSVSQV</sequence>
<protein>
    <recommendedName>
        <fullName evidence="2">26S proteasome non-ATPase regulatory subunit 3 N-terminal TPR repeats domain-containing protein</fullName>
    </recommendedName>
</protein>
<dbReference type="Pfam" id="PF25573">
    <property type="entry name" value="TPR_PSMD3_N"/>
    <property type="match status" value="1"/>
</dbReference>
<evidence type="ECO:0000313" key="4">
    <source>
        <dbReference type="Proteomes" id="UP000676336"/>
    </source>
</evidence>
<evidence type="ECO:0000256" key="1">
    <source>
        <dbReference type="SAM" id="MobiDB-lite"/>
    </source>
</evidence>
<proteinExistence type="predicted"/>
<evidence type="ECO:0000313" key="3">
    <source>
        <dbReference type="EMBL" id="CAF4473244.1"/>
    </source>
</evidence>
<feature type="domain" description="26S proteasome non-ATPase regulatory subunit 3 N-terminal TPR repeats" evidence="2">
    <location>
        <begin position="36"/>
        <end position="105"/>
    </location>
</feature>
<feature type="region of interest" description="Disordered" evidence="1">
    <location>
        <begin position="1"/>
        <end position="36"/>
    </location>
</feature>
<reference evidence="3" key="1">
    <citation type="submission" date="2021-02" db="EMBL/GenBank/DDBJ databases">
        <authorList>
            <person name="Nowell W R."/>
        </authorList>
    </citation>
    <scope>NUCLEOTIDE SEQUENCE</scope>
</reference>
<comment type="caution">
    <text evidence="3">The sequence shown here is derived from an EMBL/GenBank/DDBJ whole genome shotgun (WGS) entry which is preliminary data.</text>
</comment>
<organism evidence="3 4">
    <name type="scientific">Rotaria magnacalcarata</name>
    <dbReference type="NCBI Taxonomy" id="392030"/>
    <lineage>
        <taxon>Eukaryota</taxon>
        <taxon>Metazoa</taxon>
        <taxon>Spiralia</taxon>
        <taxon>Gnathifera</taxon>
        <taxon>Rotifera</taxon>
        <taxon>Eurotatoria</taxon>
        <taxon>Bdelloidea</taxon>
        <taxon>Philodinida</taxon>
        <taxon>Philodinidae</taxon>
        <taxon>Rotaria</taxon>
    </lineage>
</organism>
<dbReference type="InterPro" id="IPR057985">
    <property type="entry name" value="TPR_PSMD3_N"/>
</dbReference>
<feature type="non-terminal residue" evidence="3">
    <location>
        <position position="1"/>
    </location>
</feature>